<organism evidence="1 2">
    <name type="scientific">Oopsacas minuta</name>
    <dbReference type="NCBI Taxonomy" id="111878"/>
    <lineage>
        <taxon>Eukaryota</taxon>
        <taxon>Metazoa</taxon>
        <taxon>Porifera</taxon>
        <taxon>Hexactinellida</taxon>
        <taxon>Hexasterophora</taxon>
        <taxon>Lyssacinosida</taxon>
        <taxon>Leucopsacidae</taxon>
        <taxon>Oopsacas</taxon>
    </lineage>
</organism>
<protein>
    <submittedName>
        <fullName evidence="1">Uncharacterized protein</fullName>
    </submittedName>
</protein>
<proteinExistence type="predicted"/>
<comment type="caution">
    <text evidence="1">The sequence shown here is derived from an EMBL/GenBank/DDBJ whole genome shotgun (WGS) entry which is preliminary data.</text>
</comment>
<gene>
    <name evidence="1" type="ORF">LOD99_8563</name>
</gene>
<name>A0AAV7JG19_9METZ</name>
<accession>A0AAV7JG19</accession>
<dbReference type="AlphaFoldDB" id="A0AAV7JG19"/>
<reference evidence="1 2" key="1">
    <citation type="journal article" date="2023" name="BMC Biol.">
        <title>The compact genome of the sponge Oopsacas minuta (Hexactinellida) is lacking key metazoan core genes.</title>
        <authorList>
            <person name="Santini S."/>
            <person name="Schenkelaars Q."/>
            <person name="Jourda C."/>
            <person name="Duchesne M."/>
            <person name="Belahbib H."/>
            <person name="Rocher C."/>
            <person name="Selva M."/>
            <person name="Riesgo A."/>
            <person name="Vervoort M."/>
            <person name="Leys S.P."/>
            <person name="Kodjabachian L."/>
            <person name="Le Bivic A."/>
            <person name="Borchiellini C."/>
            <person name="Claverie J.M."/>
            <person name="Renard E."/>
        </authorList>
    </citation>
    <scope>NUCLEOTIDE SEQUENCE [LARGE SCALE GENOMIC DNA]</scope>
    <source>
        <strain evidence="1">SPO-2</strain>
    </source>
</reference>
<evidence type="ECO:0000313" key="2">
    <source>
        <dbReference type="Proteomes" id="UP001165289"/>
    </source>
</evidence>
<sequence>MVRDYRGLVCKHIHDLTNLLFDQAGGSGNTSTDNMARTFCSYTNPCFRIALSLITNVYRDALTEIDKNLSALLRVANSNEVVAVDRFRVLSQETYVLTLQTFPRHLLEIHSTNS</sequence>
<dbReference type="Proteomes" id="UP001165289">
    <property type="component" value="Unassembled WGS sequence"/>
</dbReference>
<evidence type="ECO:0000313" key="1">
    <source>
        <dbReference type="EMBL" id="KAI6647722.1"/>
    </source>
</evidence>
<keyword evidence="2" id="KW-1185">Reference proteome</keyword>
<dbReference type="EMBL" id="JAKMXF010000338">
    <property type="protein sequence ID" value="KAI6647722.1"/>
    <property type="molecule type" value="Genomic_DNA"/>
</dbReference>